<keyword evidence="2" id="KW-0732">Signal</keyword>
<proteinExistence type="predicted"/>
<accession>F4S366</accession>
<dbReference type="OrthoDB" id="10343962at2759"/>
<evidence type="ECO:0000313" key="4">
    <source>
        <dbReference type="Proteomes" id="UP000001072"/>
    </source>
</evidence>
<dbReference type="GeneID" id="18936408"/>
<feature type="compositionally biased region" description="Basic and acidic residues" evidence="1">
    <location>
        <begin position="44"/>
        <end position="56"/>
    </location>
</feature>
<dbReference type="EMBL" id="GL883142">
    <property type="protein sequence ID" value="EGG00929.1"/>
    <property type="molecule type" value="Genomic_DNA"/>
</dbReference>
<dbReference type="AlphaFoldDB" id="F4S366"/>
<evidence type="ECO:0000256" key="2">
    <source>
        <dbReference type="SAM" id="SignalP"/>
    </source>
</evidence>
<feature type="chain" id="PRO_5003315766" evidence="2">
    <location>
        <begin position="28"/>
        <end position="175"/>
    </location>
</feature>
<evidence type="ECO:0000313" key="3">
    <source>
        <dbReference type="EMBL" id="EGG00929.1"/>
    </source>
</evidence>
<feature type="compositionally biased region" description="Basic and acidic residues" evidence="1">
    <location>
        <begin position="164"/>
        <end position="175"/>
    </location>
</feature>
<feature type="region of interest" description="Disordered" evidence="1">
    <location>
        <begin position="153"/>
        <end position="175"/>
    </location>
</feature>
<name>F4S366_MELLP</name>
<evidence type="ECO:0000256" key="1">
    <source>
        <dbReference type="SAM" id="MobiDB-lite"/>
    </source>
</evidence>
<dbReference type="HOGENOM" id="CLU_1532941_0_0_1"/>
<dbReference type="KEGG" id="mlr:MELLADRAFT_92899"/>
<feature type="signal peptide" evidence="2">
    <location>
        <begin position="1"/>
        <end position="27"/>
    </location>
</feature>
<dbReference type="Proteomes" id="UP000001072">
    <property type="component" value="Unassembled WGS sequence"/>
</dbReference>
<gene>
    <name evidence="3" type="ORF">MELLADRAFT_92899</name>
</gene>
<keyword evidence="4" id="KW-1185">Reference proteome</keyword>
<protein>
    <submittedName>
        <fullName evidence="3">Secreted protein</fullName>
    </submittedName>
</protein>
<reference evidence="4" key="1">
    <citation type="journal article" date="2011" name="Proc. Natl. Acad. Sci. U.S.A.">
        <title>Obligate biotrophy features unraveled by the genomic analysis of rust fungi.</title>
        <authorList>
            <person name="Duplessis S."/>
            <person name="Cuomo C.A."/>
            <person name="Lin Y.-C."/>
            <person name="Aerts A."/>
            <person name="Tisserant E."/>
            <person name="Veneault-Fourrey C."/>
            <person name="Joly D.L."/>
            <person name="Hacquard S."/>
            <person name="Amselem J."/>
            <person name="Cantarel B.L."/>
            <person name="Chiu R."/>
            <person name="Coutinho P.M."/>
            <person name="Feau N."/>
            <person name="Field M."/>
            <person name="Frey P."/>
            <person name="Gelhaye E."/>
            <person name="Goldberg J."/>
            <person name="Grabherr M.G."/>
            <person name="Kodira C.D."/>
            <person name="Kohler A."/>
            <person name="Kuees U."/>
            <person name="Lindquist E.A."/>
            <person name="Lucas S.M."/>
            <person name="Mago R."/>
            <person name="Mauceli E."/>
            <person name="Morin E."/>
            <person name="Murat C."/>
            <person name="Pangilinan J.L."/>
            <person name="Park R."/>
            <person name="Pearson M."/>
            <person name="Quesneville H."/>
            <person name="Rouhier N."/>
            <person name="Sakthikumar S."/>
            <person name="Salamov A.A."/>
            <person name="Schmutz J."/>
            <person name="Selles B."/>
            <person name="Shapiro H."/>
            <person name="Tanguay P."/>
            <person name="Tuskan G.A."/>
            <person name="Henrissat B."/>
            <person name="Van de Peer Y."/>
            <person name="Rouze P."/>
            <person name="Ellis J.G."/>
            <person name="Dodds P.N."/>
            <person name="Schein J.E."/>
            <person name="Zhong S."/>
            <person name="Hamelin R.C."/>
            <person name="Grigoriev I.V."/>
            <person name="Szabo L.J."/>
            <person name="Martin F."/>
        </authorList>
    </citation>
    <scope>NUCLEOTIDE SEQUENCE [LARGE SCALE GENOMIC DNA]</scope>
    <source>
        <strain evidence="4">98AG31 / pathotype 3-4-7</strain>
    </source>
</reference>
<feature type="region of interest" description="Disordered" evidence="1">
    <location>
        <begin position="40"/>
        <end position="73"/>
    </location>
</feature>
<organism evidence="4">
    <name type="scientific">Melampsora larici-populina (strain 98AG31 / pathotype 3-4-7)</name>
    <name type="common">Poplar leaf rust fungus</name>
    <dbReference type="NCBI Taxonomy" id="747676"/>
    <lineage>
        <taxon>Eukaryota</taxon>
        <taxon>Fungi</taxon>
        <taxon>Dikarya</taxon>
        <taxon>Basidiomycota</taxon>
        <taxon>Pucciniomycotina</taxon>
        <taxon>Pucciniomycetes</taxon>
        <taxon>Pucciniales</taxon>
        <taxon>Melampsoraceae</taxon>
        <taxon>Melampsora</taxon>
    </lineage>
</organism>
<sequence>MTSFSMQFMICLCLVVLFAAASAPAAASPIGLAPRAPSSLLKRAGRDGPAQRKDYSRAPSWKRSPMHAPSSEPLKFVRAPSYKKKRATVITDSGIMVRSVKSLNAKRAVGGVPDSGPMAADSSHQSHVLERRAVGGVDISGATSAVQSERRLVSRGMQRTSNLKHGEKMGGPRAW</sequence>
<dbReference type="InParanoid" id="F4S366"/>
<dbReference type="RefSeq" id="XP_007415777.1">
    <property type="nucleotide sequence ID" value="XM_007415715.1"/>
</dbReference>
<dbReference type="VEuPathDB" id="FungiDB:MELLADRAFT_92899"/>